<dbReference type="PANTHER" id="PTHR33620:SF1">
    <property type="entry name" value="UREASE ACCESSORY PROTEIN F"/>
    <property type="match status" value="1"/>
</dbReference>
<comment type="subcellular location">
    <subcellularLocation>
        <location evidence="3">Cytoplasm</location>
    </subcellularLocation>
</comment>
<dbReference type="STRING" id="46914.JP75_23975"/>
<comment type="function">
    <text evidence="3">Required for maturation of urease via the functional incorporation of the urease nickel metallocenter.</text>
</comment>
<evidence type="ECO:0000313" key="5">
    <source>
        <dbReference type="Proteomes" id="UP000028981"/>
    </source>
</evidence>
<evidence type="ECO:0000256" key="2">
    <source>
        <dbReference type="ARBA" id="ARBA00023186"/>
    </source>
</evidence>
<dbReference type="Proteomes" id="UP000028981">
    <property type="component" value="Unassembled WGS sequence"/>
</dbReference>
<evidence type="ECO:0000313" key="4">
    <source>
        <dbReference type="EMBL" id="KFL29046.1"/>
    </source>
</evidence>
<sequence length="218" mass="23027">MSTDLQKLLTWLSPAFPVGAFAWSAGLETAIVSRLVHDRKTAEDWISGALLHGSLRTDAILLAHAHRAPRAPEKLQELADLCLALTPAKERHAETTMTGNAFATAGAAWPVEPPLELPLPCPYPIAVGALAGAHGVGALDTLVAFLTATVHSQVSVAVRLVPIGQTDGLAIMAAQEPKIAKLADICQHATLDEIGSVAYGADIAQMQHETLPTRIFRS</sequence>
<comment type="caution">
    <text evidence="4">The sequence shown here is derived from an EMBL/GenBank/DDBJ whole genome shotgun (WGS) entry which is preliminary data.</text>
</comment>
<dbReference type="PANTHER" id="PTHR33620">
    <property type="entry name" value="UREASE ACCESSORY PROTEIN F"/>
    <property type="match status" value="1"/>
</dbReference>
<keyword evidence="1 3" id="KW-0996">Nickel insertion</keyword>
<keyword evidence="2 3" id="KW-0143">Chaperone</keyword>
<dbReference type="InterPro" id="IPR038277">
    <property type="entry name" value="UreF_sf"/>
</dbReference>
<reference evidence="4 5" key="1">
    <citation type="submission" date="2014-08" db="EMBL/GenBank/DDBJ databases">
        <authorList>
            <person name="Hassan Y.I."/>
            <person name="Lepp D."/>
            <person name="Zhou T."/>
        </authorList>
    </citation>
    <scope>NUCLEOTIDE SEQUENCE [LARGE SCALE GENOMIC DNA]</scope>
    <source>
        <strain evidence="4 5">IFO13584</strain>
    </source>
</reference>
<accession>A0A087LWP3</accession>
<dbReference type="Gene3D" id="1.10.4190.10">
    <property type="entry name" value="Urease accessory protein UreF"/>
    <property type="match status" value="1"/>
</dbReference>
<dbReference type="GO" id="GO:0016151">
    <property type="term" value="F:nickel cation binding"/>
    <property type="evidence" value="ECO:0007669"/>
    <property type="project" value="UniProtKB-UniRule"/>
</dbReference>
<proteinExistence type="inferred from homology"/>
<gene>
    <name evidence="3" type="primary">ureF</name>
    <name evidence="4" type="ORF">JP75_23975</name>
</gene>
<dbReference type="GO" id="GO:0005737">
    <property type="term" value="C:cytoplasm"/>
    <property type="evidence" value="ECO:0007669"/>
    <property type="project" value="UniProtKB-SubCell"/>
</dbReference>
<keyword evidence="5" id="KW-1185">Reference proteome</keyword>
<dbReference type="AlphaFoldDB" id="A0A087LWP3"/>
<evidence type="ECO:0000256" key="1">
    <source>
        <dbReference type="ARBA" id="ARBA00022988"/>
    </source>
</evidence>
<dbReference type="PIRSF" id="PIRSF009467">
    <property type="entry name" value="Ureas_acces_UreF"/>
    <property type="match status" value="1"/>
</dbReference>
<organism evidence="4 5">
    <name type="scientific">Devosia riboflavina</name>
    <dbReference type="NCBI Taxonomy" id="46914"/>
    <lineage>
        <taxon>Bacteria</taxon>
        <taxon>Pseudomonadati</taxon>
        <taxon>Pseudomonadota</taxon>
        <taxon>Alphaproteobacteria</taxon>
        <taxon>Hyphomicrobiales</taxon>
        <taxon>Devosiaceae</taxon>
        <taxon>Devosia</taxon>
    </lineage>
</organism>
<dbReference type="RefSeq" id="WP_035087309.1">
    <property type="nucleotide sequence ID" value="NZ_JQGC01000033.1"/>
</dbReference>
<name>A0A087LWP3_9HYPH</name>
<comment type="similarity">
    <text evidence="3">Belongs to the UreF family.</text>
</comment>
<dbReference type="InterPro" id="IPR002639">
    <property type="entry name" value="UreF"/>
</dbReference>
<evidence type="ECO:0000256" key="3">
    <source>
        <dbReference type="HAMAP-Rule" id="MF_01385"/>
    </source>
</evidence>
<dbReference type="Pfam" id="PF01730">
    <property type="entry name" value="UreF"/>
    <property type="match status" value="1"/>
</dbReference>
<comment type="subunit">
    <text evidence="3">UreD, UreF and UreG form a complex that acts as a GTP-hydrolysis-dependent molecular chaperone, activating the urease apoprotein by helping to assemble the nickel containing metallocenter of UreC. The UreE protein probably delivers the nickel.</text>
</comment>
<dbReference type="EMBL" id="JQGC01000033">
    <property type="protein sequence ID" value="KFL29046.1"/>
    <property type="molecule type" value="Genomic_DNA"/>
</dbReference>
<keyword evidence="3" id="KW-0963">Cytoplasm</keyword>
<dbReference type="HAMAP" id="MF_01385">
    <property type="entry name" value="UreF"/>
    <property type="match status" value="1"/>
</dbReference>
<dbReference type="OrthoDB" id="9798772at2"/>
<protein>
    <recommendedName>
        <fullName evidence="3">Urease accessory protein UreF</fullName>
    </recommendedName>
</protein>